<evidence type="ECO:0000256" key="6">
    <source>
        <dbReference type="ARBA" id="ARBA00022692"/>
    </source>
</evidence>
<feature type="transmembrane region" description="Helical" evidence="11">
    <location>
        <begin position="151"/>
        <end position="173"/>
    </location>
</feature>
<evidence type="ECO:0000256" key="9">
    <source>
        <dbReference type="ARBA" id="ARBA00023012"/>
    </source>
</evidence>
<dbReference type="RefSeq" id="WP_082931308.1">
    <property type="nucleotide sequence ID" value="NZ_AP023173.1"/>
</dbReference>
<keyword evidence="6 11" id="KW-0812">Transmembrane</keyword>
<dbReference type="Proteomes" id="UP001217325">
    <property type="component" value="Unassembled WGS sequence"/>
</dbReference>
<dbReference type="GeneID" id="64144007"/>
<dbReference type="PANTHER" id="PTHR45436">
    <property type="entry name" value="SENSOR HISTIDINE KINASE YKOH"/>
    <property type="match status" value="1"/>
</dbReference>
<accession>A0AAW6LZ16</accession>
<feature type="transmembrane region" description="Helical" evidence="11">
    <location>
        <begin position="30"/>
        <end position="53"/>
    </location>
</feature>
<dbReference type="InterPro" id="IPR005467">
    <property type="entry name" value="His_kinase_dom"/>
</dbReference>
<dbReference type="GO" id="GO:0005886">
    <property type="term" value="C:plasma membrane"/>
    <property type="evidence" value="ECO:0007669"/>
    <property type="project" value="UniProtKB-SubCell"/>
</dbReference>
<comment type="caution">
    <text evidence="13">The sequence shown here is derived from an EMBL/GenBank/DDBJ whole genome shotgun (WGS) entry which is preliminary data.</text>
</comment>
<name>A0AAW6LZ16_RHOSG</name>
<dbReference type="PROSITE" id="PS50109">
    <property type="entry name" value="HIS_KIN"/>
    <property type="match status" value="1"/>
</dbReference>
<dbReference type="SMART" id="SM00388">
    <property type="entry name" value="HisKA"/>
    <property type="match status" value="1"/>
</dbReference>
<evidence type="ECO:0000256" key="7">
    <source>
        <dbReference type="ARBA" id="ARBA00022777"/>
    </source>
</evidence>
<gene>
    <name evidence="13" type="ORF">PXH69_31910</name>
</gene>
<feature type="domain" description="Histidine kinase" evidence="12">
    <location>
        <begin position="194"/>
        <end position="411"/>
    </location>
</feature>
<keyword evidence="9" id="KW-0902">Two-component regulatory system</keyword>
<evidence type="ECO:0000256" key="4">
    <source>
        <dbReference type="ARBA" id="ARBA00022553"/>
    </source>
</evidence>
<evidence type="ECO:0000256" key="8">
    <source>
        <dbReference type="ARBA" id="ARBA00022989"/>
    </source>
</evidence>
<dbReference type="InterPro" id="IPR004358">
    <property type="entry name" value="Sig_transdc_His_kin-like_C"/>
</dbReference>
<evidence type="ECO:0000259" key="12">
    <source>
        <dbReference type="PROSITE" id="PS50109"/>
    </source>
</evidence>
<evidence type="ECO:0000256" key="11">
    <source>
        <dbReference type="SAM" id="Phobius"/>
    </source>
</evidence>
<keyword evidence="4" id="KW-0597">Phosphoprotein</keyword>
<dbReference type="CDD" id="cd00082">
    <property type="entry name" value="HisKA"/>
    <property type="match status" value="1"/>
</dbReference>
<evidence type="ECO:0000256" key="5">
    <source>
        <dbReference type="ARBA" id="ARBA00022679"/>
    </source>
</evidence>
<dbReference type="Gene3D" id="3.30.565.10">
    <property type="entry name" value="Histidine kinase-like ATPase, C-terminal domain"/>
    <property type="match status" value="1"/>
</dbReference>
<dbReference type="InterPro" id="IPR003594">
    <property type="entry name" value="HATPase_dom"/>
</dbReference>
<dbReference type="GO" id="GO:0000155">
    <property type="term" value="F:phosphorelay sensor kinase activity"/>
    <property type="evidence" value="ECO:0007669"/>
    <property type="project" value="InterPro"/>
</dbReference>
<dbReference type="InterPro" id="IPR036890">
    <property type="entry name" value="HATPase_C_sf"/>
</dbReference>
<dbReference type="Gene3D" id="1.10.287.130">
    <property type="match status" value="1"/>
</dbReference>
<dbReference type="EC" id="2.7.13.3" evidence="3"/>
<dbReference type="PRINTS" id="PR00344">
    <property type="entry name" value="BCTRLSENSOR"/>
</dbReference>
<keyword evidence="8 11" id="KW-1133">Transmembrane helix</keyword>
<protein>
    <recommendedName>
        <fullName evidence="3">histidine kinase</fullName>
        <ecNumber evidence="3">2.7.13.3</ecNumber>
    </recommendedName>
</protein>
<evidence type="ECO:0000256" key="3">
    <source>
        <dbReference type="ARBA" id="ARBA00012438"/>
    </source>
</evidence>
<comment type="subcellular location">
    <subcellularLocation>
        <location evidence="2">Cell membrane</location>
    </subcellularLocation>
</comment>
<dbReference type="SMART" id="SM00387">
    <property type="entry name" value="HATPase_c"/>
    <property type="match status" value="1"/>
</dbReference>
<evidence type="ECO:0000313" key="13">
    <source>
        <dbReference type="EMBL" id="MDE8649583.1"/>
    </source>
</evidence>
<dbReference type="InterPro" id="IPR036097">
    <property type="entry name" value="HisK_dim/P_sf"/>
</dbReference>
<keyword evidence="5" id="KW-0808">Transferase</keyword>
<dbReference type="InterPro" id="IPR050428">
    <property type="entry name" value="TCS_sensor_his_kinase"/>
</dbReference>
<keyword evidence="10 11" id="KW-0472">Membrane</keyword>
<dbReference type="SUPFAM" id="SSF55874">
    <property type="entry name" value="ATPase domain of HSP90 chaperone/DNA topoisomerase II/histidine kinase"/>
    <property type="match status" value="1"/>
</dbReference>
<proteinExistence type="predicted"/>
<comment type="catalytic activity">
    <reaction evidence="1">
        <text>ATP + protein L-histidine = ADP + protein N-phospho-L-histidine.</text>
        <dbReference type="EC" id="2.7.13.3"/>
    </reaction>
</comment>
<dbReference type="PANTHER" id="PTHR45436:SF5">
    <property type="entry name" value="SENSOR HISTIDINE KINASE TRCS"/>
    <property type="match status" value="1"/>
</dbReference>
<dbReference type="AlphaFoldDB" id="A0AAW6LZ16"/>
<dbReference type="SUPFAM" id="SSF47384">
    <property type="entry name" value="Homodimeric domain of signal transducing histidine kinase"/>
    <property type="match status" value="1"/>
</dbReference>
<organism evidence="13 14">
    <name type="scientific">Rhodococcus qingshengii</name>
    <dbReference type="NCBI Taxonomy" id="334542"/>
    <lineage>
        <taxon>Bacteria</taxon>
        <taxon>Bacillati</taxon>
        <taxon>Actinomycetota</taxon>
        <taxon>Actinomycetes</taxon>
        <taxon>Mycobacteriales</taxon>
        <taxon>Nocardiaceae</taxon>
        <taxon>Rhodococcus</taxon>
        <taxon>Rhodococcus erythropolis group</taxon>
    </lineage>
</organism>
<reference evidence="13" key="1">
    <citation type="submission" date="2023-02" db="EMBL/GenBank/DDBJ databases">
        <title>A novel hydrolase synthesized by Rhodococcus erythropolis HQ is responsible for the detoxification of Zearalenone.</title>
        <authorList>
            <person name="Hu J."/>
            <person name="Xu J."/>
        </authorList>
    </citation>
    <scope>NUCLEOTIDE SEQUENCE</scope>
    <source>
        <strain evidence="13">HQ</strain>
    </source>
</reference>
<dbReference type="InterPro" id="IPR003661">
    <property type="entry name" value="HisK_dim/P_dom"/>
</dbReference>
<keyword evidence="7 13" id="KW-0418">Kinase</keyword>
<evidence type="ECO:0000256" key="2">
    <source>
        <dbReference type="ARBA" id="ARBA00004236"/>
    </source>
</evidence>
<dbReference type="Pfam" id="PF02518">
    <property type="entry name" value="HATPase_c"/>
    <property type="match status" value="1"/>
</dbReference>
<dbReference type="EMBL" id="JARDXE010000029">
    <property type="protein sequence ID" value="MDE8649583.1"/>
    <property type="molecule type" value="Genomic_DNA"/>
</dbReference>
<dbReference type="Pfam" id="PF00512">
    <property type="entry name" value="HisKA"/>
    <property type="match status" value="1"/>
</dbReference>
<evidence type="ECO:0000256" key="10">
    <source>
        <dbReference type="ARBA" id="ARBA00023136"/>
    </source>
</evidence>
<sequence>MIVRSKNKDRQSSGIGFGDEVRLRRAGRSAAVQAAIALGAVLLIVGAVSYVGYARAQDRQIRSALTEVAATADDADDPPPGMSLAFRSDDGVETVSAHAPTGTAELLDAPAGYSDFTDGDSNFRALVSDGAEGRVVVIAALEPYESGRQRLLLALGFAELTGIAASVGVVVLLSRRAIQPLTQALELQRRFVADASHELRAPLTVLHTRAQLLARRGDSLESSELVSQLNGLVDDTRALGEVIEDLLMAASMDDSGQPRNRVDMAAVCEKVRDSVADHAQKSGVSVDVSKAGTGEPVVLGIESALRRAVLALVDNALAHERPGGHVLLRVERDRDHVRIRVSDTGIGIESEAVPILFDRFSHGPTQPAGSRRYGIGLSLVREIAHAHRGKVFVESTPDVGSSFEIVLPVAR</sequence>
<evidence type="ECO:0000256" key="1">
    <source>
        <dbReference type="ARBA" id="ARBA00000085"/>
    </source>
</evidence>
<evidence type="ECO:0000313" key="14">
    <source>
        <dbReference type="Proteomes" id="UP001217325"/>
    </source>
</evidence>